<accession>A0A183DCR0</accession>
<proteinExistence type="predicted"/>
<dbReference type="AlphaFoldDB" id="A0A183DCR0"/>
<evidence type="ECO:0000256" key="1">
    <source>
        <dbReference type="SAM" id="MobiDB-lite"/>
    </source>
</evidence>
<organism evidence="2">
    <name type="scientific">Gongylonema pulchrum</name>
    <dbReference type="NCBI Taxonomy" id="637853"/>
    <lineage>
        <taxon>Eukaryota</taxon>
        <taxon>Metazoa</taxon>
        <taxon>Ecdysozoa</taxon>
        <taxon>Nematoda</taxon>
        <taxon>Chromadorea</taxon>
        <taxon>Rhabditida</taxon>
        <taxon>Spirurina</taxon>
        <taxon>Spiruromorpha</taxon>
        <taxon>Spiruroidea</taxon>
        <taxon>Gongylonematidae</taxon>
        <taxon>Gongylonema</taxon>
    </lineage>
</organism>
<evidence type="ECO:0000313" key="2">
    <source>
        <dbReference type="WBParaSite" id="GPUH_0000651001-mRNA-1"/>
    </source>
</evidence>
<sequence length="64" mass="7258">LTHMDRDQRNGTTPKLRESCSLSVLNQRNLSVVRSTKSSDNLHRVTSHGTPPQAHKSSLFFNLR</sequence>
<feature type="region of interest" description="Disordered" evidence="1">
    <location>
        <begin position="1"/>
        <end position="64"/>
    </location>
</feature>
<protein>
    <submittedName>
        <fullName evidence="2">Ovule protein</fullName>
    </submittedName>
</protein>
<feature type="compositionally biased region" description="Polar residues" evidence="1">
    <location>
        <begin position="47"/>
        <end position="64"/>
    </location>
</feature>
<dbReference type="WBParaSite" id="GPUH_0000651001-mRNA-1">
    <property type="protein sequence ID" value="GPUH_0000651001-mRNA-1"/>
    <property type="gene ID" value="GPUH_0000651001"/>
</dbReference>
<name>A0A183DCR0_9BILA</name>
<feature type="compositionally biased region" description="Polar residues" evidence="1">
    <location>
        <begin position="20"/>
        <end position="39"/>
    </location>
</feature>
<reference evidence="2" key="1">
    <citation type="submission" date="2016-06" db="UniProtKB">
        <authorList>
            <consortium name="WormBaseParasite"/>
        </authorList>
    </citation>
    <scope>IDENTIFICATION</scope>
</reference>